<dbReference type="PANTHER" id="PTHR36174">
    <property type="entry name" value="LIPID II:GLYCINE GLYCYLTRANSFERASE"/>
    <property type="match status" value="1"/>
</dbReference>
<reference evidence="2 3" key="1">
    <citation type="submission" date="2020-08" db="EMBL/GenBank/DDBJ databases">
        <title>Genomic Encyclopedia of Type Strains, Phase IV (KMG-IV): sequencing the most valuable type-strain genomes for metagenomic binning, comparative biology and taxonomic classification.</title>
        <authorList>
            <person name="Goeker M."/>
        </authorList>
    </citation>
    <scope>NUCLEOTIDE SEQUENCE [LARGE SCALE GENOMIC DNA]</scope>
    <source>
        <strain evidence="2 3">DSM 26718</strain>
    </source>
</reference>
<accession>A0A7W9T0H3</accession>
<evidence type="ECO:0000313" key="2">
    <source>
        <dbReference type="EMBL" id="MBB6059185.1"/>
    </source>
</evidence>
<dbReference type="EMBL" id="JACHGG010000002">
    <property type="protein sequence ID" value="MBB6059185.1"/>
    <property type="molecule type" value="Genomic_DNA"/>
</dbReference>
<dbReference type="PANTHER" id="PTHR36174:SF1">
    <property type="entry name" value="LIPID II:GLYCINE GLYCYLTRANSFERASE"/>
    <property type="match status" value="1"/>
</dbReference>
<keyword evidence="3" id="KW-1185">Reference proteome</keyword>
<dbReference type="RefSeq" id="WP_183402683.1">
    <property type="nucleotide sequence ID" value="NZ_JACHGG010000002.1"/>
</dbReference>
<dbReference type="SUPFAM" id="SSF55729">
    <property type="entry name" value="Acyl-CoA N-acyltransferases (Nat)"/>
    <property type="match status" value="1"/>
</dbReference>
<comment type="caution">
    <text evidence="2">The sequence shown here is derived from an EMBL/GenBank/DDBJ whole genome shotgun (WGS) entry which is preliminary data.</text>
</comment>
<evidence type="ECO:0000313" key="3">
    <source>
        <dbReference type="Proteomes" id="UP000532746"/>
    </source>
</evidence>
<organism evidence="2 3">
    <name type="scientific">Hymenobacter luteus</name>
    <dbReference type="NCBI Taxonomy" id="1411122"/>
    <lineage>
        <taxon>Bacteria</taxon>
        <taxon>Pseudomonadati</taxon>
        <taxon>Bacteroidota</taxon>
        <taxon>Cytophagia</taxon>
        <taxon>Cytophagales</taxon>
        <taxon>Hymenobacteraceae</taxon>
        <taxon>Hymenobacter</taxon>
    </lineage>
</organism>
<dbReference type="Gene3D" id="3.40.630.30">
    <property type="match status" value="1"/>
</dbReference>
<proteinExistence type="predicted"/>
<dbReference type="Proteomes" id="UP000532746">
    <property type="component" value="Unassembled WGS sequence"/>
</dbReference>
<dbReference type="AlphaFoldDB" id="A0A7W9T0H3"/>
<sequence>MNELVNLPVYTVKQYTQEDIAVWDKFIDDSINGTFLFRRSFMDYHKDRFSDKSYMVWNKENLIAVFVAAVPKNASNHHVLIAHPGLTYGGLVYKCDIKYEQLENVFNSLVAKIKSDGFEKIVIKPVARVFCKEYSEAQEFYFYKNNFEIICRDVNSVINLNNPLRLTKARRKNIRKASATGVVIQKNDSLIEFWDIMSDSLMKTHSVKPVHTVDEMYGLIKNNPDNIRLYTASINDKIVGGTLLFIDAARGFVHSQYTHANEEGRSARVIDALVVYAAEVAKQEGILKFSFGISTVNSEVNYGLLSQKEDFGSVIELTDVFEKHL</sequence>
<feature type="domain" description="BioF2-like acetyltransferase" evidence="1">
    <location>
        <begin position="171"/>
        <end position="293"/>
    </location>
</feature>
<dbReference type="InterPro" id="IPR038740">
    <property type="entry name" value="BioF2-like_GNAT_dom"/>
</dbReference>
<gene>
    <name evidence="2" type="ORF">HNQ93_002031</name>
</gene>
<protein>
    <recommendedName>
        <fullName evidence="1">BioF2-like acetyltransferase domain-containing protein</fullName>
    </recommendedName>
</protein>
<dbReference type="Pfam" id="PF13480">
    <property type="entry name" value="Acetyltransf_6"/>
    <property type="match status" value="1"/>
</dbReference>
<dbReference type="InterPro" id="IPR016181">
    <property type="entry name" value="Acyl_CoA_acyltransferase"/>
</dbReference>
<evidence type="ECO:0000259" key="1">
    <source>
        <dbReference type="Pfam" id="PF13480"/>
    </source>
</evidence>
<name>A0A7W9T0H3_9BACT</name>
<dbReference type="InterPro" id="IPR050644">
    <property type="entry name" value="PG_Glycine_Bridge_Synth"/>
</dbReference>